<comment type="caution">
    <text evidence="6">The sequence shown here is derived from an EMBL/GenBank/DDBJ whole genome shotgun (WGS) entry which is preliminary data.</text>
</comment>
<dbReference type="PROSITE" id="PS50931">
    <property type="entry name" value="HTH_LYSR"/>
    <property type="match status" value="1"/>
</dbReference>
<dbReference type="AlphaFoldDB" id="A0A839IU71"/>
<dbReference type="Gene3D" id="1.10.10.10">
    <property type="entry name" value="Winged helix-like DNA-binding domain superfamily/Winged helix DNA-binding domain"/>
    <property type="match status" value="1"/>
</dbReference>
<dbReference type="Pfam" id="PF00126">
    <property type="entry name" value="HTH_1"/>
    <property type="match status" value="1"/>
</dbReference>
<dbReference type="InterPro" id="IPR036390">
    <property type="entry name" value="WH_DNA-bd_sf"/>
</dbReference>
<keyword evidence="4" id="KW-0804">Transcription</keyword>
<dbReference type="InterPro" id="IPR005119">
    <property type="entry name" value="LysR_subst-bd"/>
</dbReference>
<evidence type="ECO:0000313" key="7">
    <source>
        <dbReference type="Proteomes" id="UP000565262"/>
    </source>
</evidence>
<keyword evidence="7" id="KW-1185">Reference proteome</keyword>
<dbReference type="InterPro" id="IPR036388">
    <property type="entry name" value="WH-like_DNA-bd_sf"/>
</dbReference>
<sequence length="347" mass="38697">MSYPSLPGILSGRMPPLKALRVFAVAAHYQSFKQAAEHLFVTQAAVSQQIRLLEEHLGQTLFIRLNREVRLTPAGQTLYPFVISGFEELSRGLERLNEDSNPDALIINCLPSFAGRWLVPGLGSFQQQNPALTVSIIPGHALETFEHSDTDLAIRFGRGHYPGLKTELLLEDYYLPVCSPSILDRYDLSKPGLGGIPILSDDLPDDDNLWPDFARRVGLPEPIHSSLLVHDATMLTDAVLAGQGLALLRFSLAYRLIESEQLVCPLPFYWHSVFSYFLVAPEHHFRRSKVQKFRQWIAEEILEISASWKKVSDTLLSGFEANSLPDSDSEPPVIQQACGPYSTSGKC</sequence>
<dbReference type="GO" id="GO:0006351">
    <property type="term" value="P:DNA-templated transcription"/>
    <property type="evidence" value="ECO:0007669"/>
    <property type="project" value="TreeGrafter"/>
</dbReference>
<dbReference type="InterPro" id="IPR058163">
    <property type="entry name" value="LysR-type_TF_proteobact-type"/>
</dbReference>
<protein>
    <submittedName>
        <fullName evidence="6">LysR family transcriptional regulator</fullName>
    </submittedName>
</protein>
<evidence type="ECO:0000256" key="4">
    <source>
        <dbReference type="ARBA" id="ARBA00023163"/>
    </source>
</evidence>
<gene>
    <name evidence="6" type="ORF">H4O21_13735</name>
</gene>
<keyword evidence="2" id="KW-0805">Transcription regulation</keyword>
<dbReference type="GO" id="GO:0043565">
    <property type="term" value="F:sequence-specific DNA binding"/>
    <property type="evidence" value="ECO:0007669"/>
    <property type="project" value="TreeGrafter"/>
</dbReference>
<dbReference type="Gene3D" id="3.40.190.10">
    <property type="entry name" value="Periplasmic binding protein-like II"/>
    <property type="match status" value="2"/>
</dbReference>
<evidence type="ECO:0000256" key="1">
    <source>
        <dbReference type="ARBA" id="ARBA00009437"/>
    </source>
</evidence>
<dbReference type="Proteomes" id="UP000565262">
    <property type="component" value="Unassembled WGS sequence"/>
</dbReference>
<name>A0A839IU71_9GAMM</name>
<dbReference type="SUPFAM" id="SSF53850">
    <property type="entry name" value="Periplasmic binding protein-like II"/>
    <property type="match status" value="1"/>
</dbReference>
<keyword evidence="3" id="KW-0238">DNA-binding</keyword>
<dbReference type="PANTHER" id="PTHR30537:SF26">
    <property type="entry name" value="GLYCINE CLEAVAGE SYSTEM TRANSCRIPTIONAL ACTIVATOR"/>
    <property type="match status" value="1"/>
</dbReference>
<dbReference type="Pfam" id="PF03466">
    <property type="entry name" value="LysR_substrate"/>
    <property type="match status" value="1"/>
</dbReference>
<evidence type="ECO:0000256" key="2">
    <source>
        <dbReference type="ARBA" id="ARBA00023015"/>
    </source>
</evidence>
<dbReference type="RefSeq" id="WP_182809443.1">
    <property type="nucleotide sequence ID" value="NZ_JACJFM010000017.1"/>
</dbReference>
<dbReference type="SUPFAM" id="SSF46785">
    <property type="entry name" value="Winged helix' DNA-binding domain"/>
    <property type="match status" value="1"/>
</dbReference>
<accession>A0A839IU71</accession>
<proteinExistence type="inferred from homology"/>
<dbReference type="PRINTS" id="PR00039">
    <property type="entry name" value="HTHLYSR"/>
</dbReference>
<dbReference type="FunFam" id="1.10.10.10:FF:000001">
    <property type="entry name" value="LysR family transcriptional regulator"/>
    <property type="match status" value="1"/>
</dbReference>
<dbReference type="PANTHER" id="PTHR30537">
    <property type="entry name" value="HTH-TYPE TRANSCRIPTIONAL REGULATOR"/>
    <property type="match status" value="1"/>
</dbReference>
<dbReference type="GO" id="GO:0003700">
    <property type="term" value="F:DNA-binding transcription factor activity"/>
    <property type="evidence" value="ECO:0007669"/>
    <property type="project" value="InterPro"/>
</dbReference>
<evidence type="ECO:0000256" key="3">
    <source>
        <dbReference type="ARBA" id="ARBA00023125"/>
    </source>
</evidence>
<dbReference type="CDD" id="cd08432">
    <property type="entry name" value="PBP2_GcdR_TrpI_HvrB_AmpR_like"/>
    <property type="match status" value="1"/>
</dbReference>
<dbReference type="InterPro" id="IPR000847">
    <property type="entry name" value="LysR_HTH_N"/>
</dbReference>
<dbReference type="EMBL" id="JACJFM010000017">
    <property type="protein sequence ID" value="MBB1487666.1"/>
    <property type="molecule type" value="Genomic_DNA"/>
</dbReference>
<organism evidence="6 7">
    <name type="scientific">Oceanospirillum sediminis</name>
    <dbReference type="NCBI Taxonomy" id="2760088"/>
    <lineage>
        <taxon>Bacteria</taxon>
        <taxon>Pseudomonadati</taxon>
        <taxon>Pseudomonadota</taxon>
        <taxon>Gammaproteobacteria</taxon>
        <taxon>Oceanospirillales</taxon>
        <taxon>Oceanospirillaceae</taxon>
        <taxon>Oceanospirillum</taxon>
    </lineage>
</organism>
<reference evidence="6 7" key="1">
    <citation type="submission" date="2020-08" db="EMBL/GenBank/DDBJ databases">
        <title>Oceanospirillum sp. nov. isolated from marine sediment.</title>
        <authorList>
            <person name="Ji X."/>
        </authorList>
    </citation>
    <scope>NUCLEOTIDE SEQUENCE [LARGE SCALE GENOMIC DNA]</scope>
    <source>
        <strain evidence="6 7">D5</strain>
    </source>
</reference>
<feature type="domain" description="HTH lysR-type" evidence="5">
    <location>
        <begin position="15"/>
        <end position="72"/>
    </location>
</feature>
<evidence type="ECO:0000259" key="5">
    <source>
        <dbReference type="PROSITE" id="PS50931"/>
    </source>
</evidence>
<comment type="similarity">
    <text evidence="1">Belongs to the LysR transcriptional regulatory family.</text>
</comment>
<evidence type="ECO:0000313" key="6">
    <source>
        <dbReference type="EMBL" id="MBB1487666.1"/>
    </source>
</evidence>